<evidence type="ECO:0000256" key="1">
    <source>
        <dbReference type="ARBA" id="ARBA00004651"/>
    </source>
</evidence>
<evidence type="ECO:0000256" key="8">
    <source>
        <dbReference type="SAM" id="Phobius"/>
    </source>
</evidence>
<evidence type="ECO:0000256" key="5">
    <source>
        <dbReference type="ARBA" id="ARBA00022692"/>
    </source>
</evidence>
<feature type="transmembrane region" description="Helical" evidence="8">
    <location>
        <begin position="62"/>
        <end position="79"/>
    </location>
</feature>
<feature type="transmembrane region" description="Helical" evidence="8">
    <location>
        <begin position="482"/>
        <end position="501"/>
    </location>
</feature>
<dbReference type="InterPro" id="IPR000522">
    <property type="entry name" value="ABC_transptr_permease_BtuC"/>
</dbReference>
<feature type="transmembrane region" description="Helical" evidence="8">
    <location>
        <begin position="349"/>
        <end position="371"/>
    </location>
</feature>
<feature type="transmembrane region" description="Helical" evidence="8">
    <location>
        <begin position="425"/>
        <end position="443"/>
    </location>
</feature>
<dbReference type="CDD" id="cd06550">
    <property type="entry name" value="TM_ABC_iron-siderophores_like"/>
    <property type="match status" value="2"/>
</dbReference>
<feature type="transmembrane region" description="Helical" evidence="8">
    <location>
        <begin position="302"/>
        <end position="324"/>
    </location>
</feature>
<feature type="transmembrane region" description="Helical" evidence="8">
    <location>
        <begin position="117"/>
        <end position="138"/>
    </location>
</feature>
<feature type="transmembrane region" description="Helical" evidence="8">
    <location>
        <begin position="570"/>
        <end position="596"/>
    </location>
</feature>
<dbReference type="EMBL" id="CP019062">
    <property type="protein sequence ID" value="AVF35809.1"/>
    <property type="molecule type" value="Genomic_DNA"/>
</dbReference>
<dbReference type="GO" id="GO:0033214">
    <property type="term" value="P:siderophore-iron import into cell"/>
    <property type="evidence" value="ECO:0007669"/>
    <property type="project" value="TreeGrafter"/>
</dbReference>
<keyword evidence="3" id="KW-0813">Transport</keyword>
<reference evidence="10" key="1">
    <citation type="submission" date="2017-01" db="EMBL/GenBank/DDBJ databases">
        <title>Genome sequence of Rouxiella sp. ERMR1:05.</title>
        <authorList>
            <person name="Kumar R."/>
            <person name="Singh D."/>
            <person name="Kumar S."/>
        </authorList>
    </citation>
    <scope>NUCLEOTIDE SEQUENCE [LARGE SCALE GENOMIC DNA]</scope>
    <source>
        <strain evidence="10">ERMR1:05</strain>
    </source>
</reference>
<feature type="transmembrane region" description="Helical" evidence="8">
    <location>
        <begin position="449"/>
        <end position="470"/>
    </location>
</feature>
<feature type="transmembrane region" description="Helical" evidence="8">
    <location>
        <begin position="638"/>
        <end position="657"/>
    </location>
</feature>
<organism evidence="9 10">
    <name type="scientific">Rahnella sikkimica</name>
    <dbReference type="NCBI Taxonomy" id="1805933"/>
    <lineage>
        <taxon>Bacteria</taxon>
        <taxon>Pseudomonadati</taxon>
        <taxon>Pseudomonadota</taxon>
        <taxon>Gammaproteobacteria</taxon>
        <taxon>Enterobacterales</taxon>
        <taxon>Yersiniaceae</taxon>
        <taxon>Rahnella</taxon>
    </lineage>
</organism>
<evidence type="ECO:0000256" key="2">
    <source>
        <dbReference type="ARBA" id="ARBA00007935"/>
    </source>
</evidence>
<dbReference type="GO" id="GO:0005886">
    <property type="term" value="C:plasma membrane"/>
    <property type="evidence" value="ECO:0007669"/>
    <property type="project" value="UniProtKB-SubCell"/>
</dbReference>
<keyword evidence="7 8" id="KW-0472">Membrane</keyword>
<comment type="similarity">
    <text evidence="2">Belongs to the binding-protein-dependent transport system permease family. FecCD subfamily.</text>
</comment>
<dbReference type="NCBIfam" id="NF007868">
    <property type="entry name" value="PRK10577.1-5"/>
    <property type="match status" value="1"/>
</dbReference>
<dbReference type="InterPro" id="IPR037294">
    <property type="entry name" value="ABC_BtuC-like"/>
</dbReference>
<evidence type="ECO:0000313" key="10">
    <source>
        <dbReference type="Proteomes" id="UP000239197"/>
    </source>
</evidence>
<keyword evidence="4" id="KW-1003">Cell membrane</keyword>
<feature type="transmembrane region" description="Helical" evidence="8">
    <location>
        <begin position="191"/>
        <end position="209"/>
    </location>
</feature>
<keyword evidence="10" id="KW-1185">Reference proteome</keyword>
<feature type="transmembrane region" description="Helical" evidence="8">
    <location>
        <begin position="278"/>
        <end position="296"/>
    </location>
</feature>
<feature type="transmembrane region" description="Helical" evidence="8">
    <location>
        <begin position="391"/>
        <end position="413"/>
    </location>
</feature>
<dbReference type="Gene3D" id="1.10.3470.10">
    <property type="entry name" value="ABC transporter involved in vitamin B12 uptake, BtuC"/>
    <property type="match status" value="2"/>
</dbReference>
<dbReference type="Pfam" id="PF01032">
    <property type="entry name" value="FecCD"/>
    <property type="match status" value="2"/>
</dbReference>
<feature type="transmembrane region" description="Helical" evidence="8">
    <location>
        <begin position="608"/>
        <end position="626"/>
    </location>
</feature>
<sequence length="662" mass="70306">MNRRSLSVSLILLLVLALAAGALSIYNLHQQLPYQRWRGALWQPDINDVQQMLFHYSSLPRIVVALLAGAGLGLVGLLFQQVLRNPLAEPATLGVSAGAQLGLTIATLWALPGGMITQQFAAMTGAVVIGGLVFGIAWGKRMSPVTLILAGLVLGLYCGAVNGLIGIFNYQGLQSLYMWSSGSLTQQDWDVATFLLPRVIIVWLLAFLLQRPMTLLGLDDGVAKNLGLGLSAARLAVLTLAILMSAQLVNAVGIIGFIGLFAPLLAKMLGARRLSARLVMAPLIGALLLWFTDQVMQYVAQIWMEISTGAATALVGAPLLLWLLPRLRNSMTPPPMNQGDNVPDERHHLVRWVGLALLVLMAGLVVALMAGRNATGWNWATGADLQALLPWRLPRVLAALAAGIMLASSGVLIQKLTGNAMASPEVLGISSGAATGVVVMMFIVPGDAFVWLLPAGSAGAALTLLVIMVASGLRSFSAERMLLTGIALSTAFTTLMTLLLASGDPRMGGLLTWLSGSTYSVTAPMAWRTLALAAVLMVIVPFCRRWINILPLGNVTAKSVGLALTLTRMAILLLAAVMTAAATLTVGPLSFVGLMAPHMARMMGFRRAVPQWMVASILGGLLMVFADWCGRMVIFPNQIPAGLLATFIGAPYFIYLLRKQAS</sequence>
<proteinExistence type="inferred from homology"/>
<keyword evidence="6 8" id="KW-1133">Transmembrane helix</keyword>
<accession>A0A2L1US82</accession>
<evidence type="ECO:0000256" key="3">
    <source>
        <dbReference type="ARBA" id="ARBA00022448"/>
    </source>
</evidence>
<dbReference type="PANTHER" id="PTHR30472:SF37">
    <property type="entry name" value="FE(3+) DICITRATE TRANSPORT SYSTEM PERMEASE PROTEIN FECD-RELATED"/>
    <property type="match status" value="1"/>
</dbReference>
<dbReference type="GO" id="GO:0022857">
    <property type="term" value="F:transmembrane transporter activity"/>
    <property type="evidence" value="ECO:0007669"/>
    <property type="project" value="InterPro"/>
</dbReference>
<evidence type="ECO:0000256" key="7">
    <source>
        <dbReference type="ARBA" id="ARBA00023136"/>
    </source>
</evidence>
<dbReference type="AlphaFoldDB" id="A0A2L1US82"/>
<feature type="transmembrane region" description="Helical" evidence="8">
    <location>
        <begin position="221"/>
        <end position="242"/>
    </location>
</feature>
<evidence type="ECO:0000256" key="4">
    <source>
        <dbReference type="ARBA" id="ARBA00022475"/>
    </source>
</evidence>
<evidence type="ECO:0000256" key="6">
    <source>
        <dbReference type="ARBA" id="ARBA00022989"/>
    </source>
</evidence>
<dbReference type="NCBIfam" id="NF007866">
    <property type="entry name" value="PRK10577.1-2"/>
    <property type="match status" value="1"/>
</dbReference>
<dbReference type="OrthoDB" id="9811721at2"/>
<feature type="transmembrane region" description="Helical" evidence="8">
    <location>
        <begin position="248"/>
        <end position="266"/>
    </location>
</feature>
<evidence type="ECO:0000313" key="9">
    <source>
        <dbReference type="EMBL" id="AVF35809.1"/>
    </source>
</evidence>
<dbReference type="SUPFAM" id="SSF81345">
    <property type="entry name" value="ABC transporter involved in vitamin B12 uptake, BtuC"/>
    <property type="match status" value="2"/>
</dbReference>
<dbReference type="Proteomes" id="UP000239197">
    <property type="component" value="Chromosome"/>
</dbReference>
<comment type="subcellular location">
    <subcellularLocation>
        <location evidence="1">Cell membrane</location>
        <topology evidence="1">Multi-pass membrane protein</topology>
    </subcellularLocation>
</comment>
<dbReference type="RefSeq" id="WP_104923280.1">
    <property type="nucleotide sequence ID" value="NZ_CP019062.1"/>
</dbReference>
<feature type="transmembrane region" description="Helical" evidence="8">
    <location>
        <begin position="145"/>
        <end position="171"/>
    </location>
</feature>
<dbReference type="PANTHER" id="PTHR30472">
    <property type="entry name" value="FERRIC ENTEROBACTIN TRANSPORT SYSTEM PERMEASE PROTEIN"/>
    <property type="match status" value="1"/>
</dbReference>
<dbReference type="KEGG" id="rox:BV494_13115"/>
<feature type="transmembrane region" description="Helical" evidence="8">
    <location>
        <begin position="521"/>
        <end position="539"/>
    </location>
</feature>
<feature type="transmembrane region" description="Helical" evidence="8">
    <location>
        <begin position="91"/>
        <end position="111"/>
    </location>
</feature>
<keyword evidence="5 8" id="KW-0812">Transmembrane</keyword>
<name>A0A2L1US82_9GAMM</name>
<protein>
    <submittedName>
        <fullName evidence="9">Fe3+-hydroxamate ABC transporter permease FhuB</fullName>
    </submittedName>
</protein>
<gene>
    <name evidence="9" type="ORF">BV494_13115</name>
</gene>